<organism evidence="11 12">
    <name type="scientific">Eeniella nana</name>
    <name type="common">Yeast</name>
    <name type="synonym">Brettanomyces nanus</name>
    <dbReference type="NCBI Taxonomy" id="13502"/>
    <lineage>
        <taxon>Eukaryota</taxon>
        <taxon>Fungi</taxon>
        <taxon>Dikarya</taxon>
        <taxon>Ascomycota</taxon>
        <taxon>Saccharomycotina</taxon>
        <taxon>Pichiomycetes</taxon>
        <taxon>Pichiales</taxon>
        <taxon>Pichiaceae</taxon>
        <taxon>Brettanomyces</taxon>
    </lineage>
</organism>
<dbReference type="KEGG" id="bnn:FOA43_001072"/>
<dbReference type="Proteomes" id="UP000662931">
    <property type="component" value="Chromosome 1"/>
</dbReference>
<evidence type="ECO:0000256" key="8">
    <source>
        <dbReference type="ARBA" id="ARBA00054139"/>
    </source>
</evidence>
<keyword evidence="12" id="KW-1185">Reference proteome</keyword>
<dbReference type="RefSeq" id="XP_038777323.1">
    <property type="nucleotide sequence ID" value="XM_038921395.1"/>
</dbReference>
<feature type="domain" description="Zinc finger ZPR1-type" evidence="10">
    <location>
        <begin position="273"/>
        <end position="433"/>
    </location>
</feature>
<dbReference type="PANTHER" id="PTHR10876:SF0">
    <property type="entry name" value="ZINC FINGER PROTEIN ZPR1"/>
    <property type="match status" value="1"/>
</dbReference>
<dbReference type="InterPro" id="IPR056180">
    <property type="entry name" value="ZPR1_jr_dom"/>
</dbReference>
<accession>A0A875RYH1</accession>
<evidence type="ECO:0000256" key="1">
    <source>
        <dbReference type="ARBA" id="ARBA00004123"/>
    </source>
</evidence>
<evidence type="ECO:0000256" key="9">
    <source>
        <dbReference type="SAM" id="MobiDB-lite"/>
    </source>
</evidence>
<dbReference type="OrthoDB" id="308464at2759"/>
<keyword evidence="6" id="KW-0862">Zinc</keyword>
<feature type="compositionally biased region" description="Polar residues" evidence="9">
    <location>
        <begin position="1"/>
        <end position="13"/>
    </location>
</feature>
<dbReference type="Gene3D" id="2.20.25.420">
    <property type="entry name" value="ZPR1, zinc finger domain"/>
    <property type="match status" value="2"/>
</dbReference>
<dbReference type="FunFam" id="2.20.25.420:FF:000001">
    <property type="entry name" value="Zinc finger protein ZPR1"/>
    <property type="match status" value="1"/>
</dbReference>
<keyword evidence="7" id="KW-0539">Nucleus</keyword>
<keyword evidence="3" id="KW-0479">Metal-binding</keyword>
<dbReference type="SMART" id="SM00709">
    <property type="entry name" value="Zpr1"/>
    <property type="match status" value="2"/>
</dbReference>
<feature type="region of interest" description="Disordered" evidence="9">
    <location>
        <begin position="436"/>
        <end position="465"/>
    </location>
</feature>
<dbReference type="FunFam" id="2.60.120.1040:FF:000003">
    <property type="entry name" value="Zinc finger protein zpr1"/>
    <property type="match status" value="1"/>
</dbReference>
<dbReference type="PANTHER" id="PTHR10876">
    <property type="entry name" value="ZINC FINGER PROTEIN ZPR1"/>
    <property type="match status" value="1"/>
</dbReference>
<comment type="subcellular location">
    <subcellularLocation>
        <location evidence="1">Nucleus</location>
    </subcellularLocation>
</comment>
<proteinExistence type="inferred from homology"/>
<protein>
    <submittedName>
        <fullName evidence="11">Nucleolar zinc-finger protein</fullName>
    </submittedName>
</protein>
<dbReference type="FunFam" id="2.60.120.1040:FF:000001">
    <property type="entry name" value="Zinc finger protein ZPR1"/>
    <property type="match status" value="1"/>
</dbReference>
<name>A0A875RYH1_EENNA</name>
<evidence type="ECO:0000256" key="6">
    <source>
        <dbReference type="ARBA" id="ARBA00022833"/>
    </source>
</evidence>
<keyword evidence="5 11" id="KW-0863">Zinc-finger</keyword>
<evidence type="ECO:0000256" key="7">
    <source>
        <dbReference type="ARBA" id="ARBA00023242"/>
    </source>
</evidence>
<evidence type="ECO:0000256" key="4">
    <source>
        <dbReference type="ARBA" id="ARBA00022737"/>
    </source>
</evidence>
<dbReference type="GO" id="GO:0005634">
    <property type="term" value="C:nucleus"/>
    <property type="evidence" value="ECO:0007669"/>
    <property type="project" value="UniProtKB-SubCell"/>
</dbReference>
<feature type="region of interest" description="Disordered" evidence="9">
    <location>
        <begin position="1"/>
        <end position="37"/>
    </location>
</feature>
<feature type="domain" description="Zinc finger ZPR1-type" evidence="10">
    <location>
        <begin position="46"/>
        <end position="205"/>
    </location>
</feature>
<evidence type="ECO:0000313" key="12">
    <source>
        <dbReference type="Proteomes" id="UP000662931"/>
    </source>
</evidence>
<dbReference type="Gene3D" id="2.60.120.1040">
    <property type="entry name" value="ZPR1, A/B domain"/>
    <property type="match status" value="2"/>
</dbReference>
<dbReference type="Pfam" id="PF03367">
    <property type="entry name" value="Zn_ribbon_ZPR1"/>
    <property type="match status" value="2"/>
</dbReference>
<feature type="region of interest" description="Disordered" evidence="9">
    <location>
        <begin position="242"/>
        <end position="263"/>
    </location>
</feature>
<reference evidence="11" key="1">
    <citation type="submission" date="2020-10" db="EMBL/GenBank/DDBJ databases">
        <authorList>
            <person name="Roach M.J.R."/>
        </authorList>
    </citation>
    <scope>NUCLEOTIDE SEQUENCE</scope>
    <source>
        <strain evidence="11">CBS 1945</strain>
    </source>
</reference>
<comment type="function">
    <text evidence="8">Acts as a protein folding chaperone for elongation factor 1-alpha.</text>
</comment>
<dbReference type="NCBIfam" id="TIGR00310">
    <property type="entry name" value="ZPR1_znf"/>
    <property type="match status" value="2"/>
</dbReference>
<evidence type="ECO:0000256" key="2">
    <source>
        <dbReference type="ARBA" id="ARBA00008354"/>
    </source>
</evidence>
<evidence type="ECO:0000313" key="11">
    <source>
        <dbReference type="EMBL" id="QPG73758.1"/>
    </source>
</evidence>
<dbReference type="InterPro" id="IPR004457">
    <property type="entry name" value="Znf_ZPR1"/>
</dbReference>
<keyword evidence="4" id="KW-0677">Repeat</keyword>
<gene>
    <name evidence="11" type="primary">ZPR1</name>
    <name evidence="11" type="ORF">FOA43_001072</name>
</gene>
<dbReference type="InterPro" id="IPR042451">
    <property type="entry name" value="ZPR1_A/B_dom"/>
</dbReference>
<dbReference type="FunFam" id="2.20.25.420:FF:000002">
    <property type="entry name" value="Zinc finger protein ZPR1"/>
    <property type="match status" value="1"/>
</dbReference>
<dbReference type="InterPro" id="IPR042452">
    <property type="entry name" value="ZPR1_Znf1/2"/>
</dbReference>
<dbReference type="AlphaFoldDB" id="A0A875RYH1"/>
<sequence length="465" mass="51231">MSGNPTSEDSSTFFEPVGQAAEKVSEEVKNTGSSDVEGNPVQEVESLCMKCGKQGVTRLLLTSIPYFKETIIMSFECPHCGYKNNEIQAASQIQEKGTKYVVKIENKDDFNRQVIKSDSCTCKFVELDVEIPAKTGQFTTVEGSLSEMVSDLEMDQSRRKTEHPDVYKNIETFVNKVKSTLDCGPGTLPITLVTDDPTGNSWVEYRPGEAQHKWSCTHYIRTKEQDDQLGIAQATTAAAKIQESDATASDDQGVKTTGSFGDNPEDEIQVFTASCSSCGAPCETHMKMVNIPHFKDVILMSTVCAKCGYKSNDVKTGGEIPTKGKRITLKCTDPEDLARDILKSETCTLKIPELGLDVTPGTLGGRFTTVEGILSEVKDGLFSNAFTQTSDSMDDATKKKWKEFFDKMDLALAGKEQFTVMMEDPLASSYIQNVYAPDPDPNMTSEEYERSEQENEDLGIADMKV</sequence>
<evidence type="ECO:0000256" key="5">
    <source>
        <dbReference type="ARBA" id="ARBA00022771"/>
    </source>
</evidence>
<comment type="similarity">
    <text evidence="2">Belongs to the ZPR1 family.</text>
</comment>
<evidence type="ECO:0000256" key="3">
    <source>
        <dbReference type="ARBA" id="ARBA00022723"/>
    </source>
</evidence>
<feature type="compositionally biased region" description="Polar residues" evidence="9">
    <location>
        <begin position="244"/>
        <end position="260"/>
    </location>
</feature>
<dbReference type="GeneID" id="62194473"/>
<dbReference type="Pfam" id="PF22794">
    <property type="entry name" value="jr-ZPR1"/>
    <property type="match status" value="2"/>
</dbReference>
<dbReference type="GO" id="GO:0008270">
    <property type="term" value="F:zinc ion binding"/>
    <property type="evidence" value="ECO:0007669"/>
    <property type="project" value="UniProtKB-KW"/>
</dbReference>
<dbReference type="EMBL" id="CP064812">
    <property type="protein sequence ID" value="QPG73758.1"/>
    <property type="molecule type" value="Genomic_DNA"/>
</dbReference>
<evidence type="ECO:0000259" key="10">
    <source>
        <dbReference type="SMART" id="SM00709"/>
    </source>
</evidence>
<dbReference type="InterPro" id="IPR040141">
    <property type="entry name" value="ZPR1"/>
</dbReference>